<evidence type="ECO:0000313" key="1">
    <source>
        <dbReference type="EMBL" id="ACB62888.1"/>
    </source>
</evidence>
<dbReference type="Proteomes" id="UP000001680">
    <property type="component" value="Chromosome 1"/>
</dbReference>
<dbReference type="AlphaFoldDB" id="B1YS86"/>
<accession>B1YS86</accession>
<dbReference type="KEGG" id="bac:BamMC406_0391"/>
<sequence length="159" mass="18321">MSVSENHASEYRKELLFRRATGKRICGTYLSKVAALFPSLDRPELLSLEETDSILERFRLIRAGLSQETIRTPVEGVRSEFSLIKNFEREFYVLIDEDWKYCGLLKVGVIGLLNVALEFGAEILEDLVFISADMSLAVDFDFFEMEGVRLIDIKRWSKE</sequence>
<proteinExistence type="predicted"/>
<protein>
    <submittedName>
        <fullName evidence="1">Uncharacterized protein</fullName>
    </submittedName>
</protein>
<organism evidence="1 2">
    <name type="scientific">Burkholderia ambifaria (strain MC40-6)</name>
    <dbReference type="NCBI Taxonomy" id="398577"/>
    <lineage>
        <taxon>Bacteria</taxon>
        <taxon>Pseudomonadati</taxon>
        <taxon>Pseudomonadota</taxon>
        <taxon>Betaproteobacteria</taxon>
        <taxon>Burkholderiales</taxon>
        <taxon>Burkholderiaceae</taxon>
        <taxon>Burkholderia</taxon>
        <taxon>Burkholderia cepacia complex</taxon>
    </lineage>
</organism>
<name>B1YS86_BURA4</name>
<evidence type="ECO:0000313" key="2">
    <source>
        <dbReference type="Proteomes" id="UP000001680"/>
    </source>
</evidence>
<dbReference type="HOGENOM" id="CLU_1676646_0_0_4"/>
<dbReference type="EMBL" id="CP001025">
    <property type="protein sequence ID" value="ACB62888.1"/>
    <property type="molecule type" value="Genomic_DNA"/>
</dbReference>
<gene>
    <name evidence="1" type="ordered locus">BamMC406_0391</name>
</gene>
<reference evidence="2" key="1">
    <citation type="submission" date="2008-04" db="EMBL/GenBank/DDBJ databases">
        <title>Complete sequence of chromosome 1 of Burkholderia ambifaria MC40-6.</title>
        <authorList>
            <person name="Copeland A."/>
            <person name="Lucas S."/>
            <person name="Lapidus A."/>
            <person name="Glavina del Rio T."/>
            <person name="Dalin E."/>
            <person name="Tice H."/>
            <person name="Pitluck S."/>
            <person name="Chain P."/>
            <person name="Malfatti S."/>
            <person name="Shin M."/>
            <person name="Vergez L."/>
            <person name="Lang D."/>
            <person name="Schmutz J."/>
            <person name="Larimer F."/>
            <person name="Land M."/>
            <person name="Hauser L."/>
            <person name="Kyrpides N."/>
            <person name="Lykidis A."/>
            <person name="Ramette A."/>
            <person name="Konstantinidis K."/>
            <person name="Tiedje J."/>
            <person name="Richardson P."/>
        </authorList>
    </citation>
    <scope>NUCLEOTIDE SEQUENCE [LARGE SCALE GENOMIC DNA]</scope>
    <source>
        <strain evidence="2">MC40-6</strain>
    </source>
</reference>